<feature type="domain" description="Serine aminopeptidase S33" evidence="1">
    <location>
        <begin position="79"/>
        <end position="331"/>
    </location>
</feature>
<dbReference type="Pfam" id="PF12146">
    <property type="entry name" value="Hydrolase_4"/>
    <property type="match status" value="1"/>
</dbReference>
<dbReference type="InterPro" id="IPR051044">
    <property type="entry name" value="MAG_DAG_Lipase"/>
</dbReference>
<dbReference type="EMBL" id="CCRK01000004">
    <property type="protein sequence ID" value="CDZ48620.1"/>
    <property type="molecule type" value="Genomic_DNA"/>
</dbReference>
<reference evidence="2 3" key="1">
    <citation type="submission" date="2014-08" db="EMBL/GenBank/DDBJ databases">
        <authorList>
            <person name="Chen Y.-H."/>
        </authorList>
    </citation>
    <scope>NUCLEOTIDE SEQUENCE [LARGE SCALE GENOMIC DNA]</scope>
</reference>
<accession>A0A0T7GMU9</accession>
<dbReference type="InterPro" id="IPR029058">
    <property type="entry name" value="AB_hydrolase_fold"/>
</dbReference>
<sequence length="359" mass="39642">MFDRQRARPPIFFGRAFSLTSRRRWLTLDGMSEAADSIDDILHPTPGNPAPANYTAGYFTGHRGTRLRYGLFRSGMSPAIGTIVLMQGRNECIEKYFETIRDLNAMGLWVATFDLRGQGGSQRLTKNPRKGHVRRFSDYERDLEIFLEHIVLPDARLPFFLVAHSTGALIALSAAPRLSNRINRMALAAPYIALSGQGVPEGLIRSLAGLASWTGFGGVSMGTDRSNRPFEGNPLTSDPKRFARNIEIAAAHPELMIGPPTARWLHETFKAARRVSSQSHLTRITIPTLILAPVLDAIVPYAAQEEMSRNFRAGQLITINGARHELFHDRDIYRAQGLAAIEAFMPGQDGGFGLSETAA</sequence>
<dbReference type="SUPFAM" id="SSF53474">
    <property type="entry name" value="alpha/beta-Hydrolases"/>
    <property type="match status" value="1"/>
</dbReference>
<dbReference type="PANTHER" id="PTHR11614">
    <property type="entry name" value="PHOSPHOLIPASE-RELATED"/>
    <property type="match status" value="1"/>
</dbReference>
<evidence type="ECO:0000313" key="3">
    <source>
        <dbReference type="Proteomes" id="UP000039660"/>
    </source>
</evidence>
<dbReference type="AlphaFoldDB" id="A0A0T7GMU9"/>
<protein>
    <submittedName>
        <fullName evidence="2">Lysophospholipase L2</fullName>
    </submittedName>
</protein>
<evidence type="ECO:0000313" key="2">
    <source>
        <dbReference type="EMBL" id="CDZ48620.1"/>
    </source>
</evidence>
<evidence type="ECO:0000259" key="1">
    <source>
        <dbReference type="Pfam" id="PF12146"/>
    </source>
</evidence>
<dbReference type="Proteomes" id="UP000039660">
    <property type="component" value="Unassembled WGS sequence"/>
</dbReference>
<name>A0A0T7GMU9_NEOGA</name>
<proteinExistence type="predicted"/>
<gene>
    <name evidence="2" type="ORF">NGAL_HAMBI1189_25530</name>
</gene>
<organism evidence="2 3">
    <name type="scientific">Neorhizobium galegae bv. officinalis</name>
    <dbReference type="NCBI Taxonomy" id="323656"/>
    <lineage>
        <taxon>Bacteria</taxon>
        <taxon>Pseudomonadati</taxon>
        <taxon>Pseudomonadota</taxon>
        <taxon>Alphaproteobacteria</taxon>
        <taxon>Hyphomicrobiales</taxon>
        <taxon>Rhizobiaceae</taxon>
        <taxon>Rhizobium/Agrobacterium group</taxon>
        <taxon>Neorhizobium</taxon>
    </lineage>
</organism>
<dbReference type="InterPro" id="IPR022742">
    <property type="entry name" value="Hydrolase_4"/>
</dbReference>
<dbReference type="Gene3D" id="3.40.50.1820">
    <property type="entry name" value="alpha/beta hydrolase"/>
    <property type="match status" value="1"/>
</dbReference>